<sequence>KPSNKNIVGCKWVFKVKRNENGDISRYKARLVAKGFSQQYGVDYTDTFSPVVRQANFRLLLALAVELNLKADHWDVECAFLNGDLNCEIYMTQPEGCVVPGSEDKVCLLKKSLYGLKQSSRQWYAKASRVFSDLGFSQSKIEPCIFYKSTRDSLMIVAVWVDDFFVFYNDAKQMKNVKDKLHDNFAMRDLGPLSHCLGMKIERNGDTLKVSQENYIDQILKKFGMVDAKPVNTPMEQNKKFSDEGEKVENVPYQQLIGCLMWLTVSCRPDIAFVATYLSQFNNNHSMEHWLAAKRVLKYLKATKDKGLIFKKSGEKFVGFVDSDYANDPVDRRSFTGFVFKLASGAVSWECSKQKTVTLSSTDAELTALVEGTKEAIYFKDLLEELLGSLSKKFVNGPVVLFNDNQSAKKKAVNNEYSKRTKHIHVKSCFLKEQIDQNVIKILYMPTDDLVADVFTKPLGKIKFLKFVNDLNVK</sequence>
<organism evidence="2">
    <name type="scientific">Lygus hesperus</name>
    <name type="common">Western plant bug</name>
    <dbReference type="NCBI Taxonomy" id="30085"/>
    <lineage>
        <taxon>Eukaryota</taxon>
        <taxon>Metazoa</taxon>
        <taxon>Ecdysozoa</taxon>
        <taxon>Arthropoda</taxon>
        <taxon>Hexapoda</taxon>
        <taxon>Insecta</taxon>
        <taxon>Pterygota</taxon>
        <taxon>Neoptera</taxon>
        <taxon>Paraneoptera</taxon>
        <taxon>Hemiptera</taxon>
        <taxon>Heteroptera</taxon>
        <taxon>Panheteroptera</taxon>
        <taxon>Cimicomorpha</taxon>
        <taxon>Miridae</taxon>
        <taxon>Mirini</taxon>
        <taxon>Lygus</taxon>
    </lineage>
</organism>
<dbReference type="InterPro" id="IPR013103">
    <property type="entry name" value="RVT_2"/>
</dbReference>
<feature type="domain" description="Reverse transcriptase Ty1/copia-type" evidence="1">
    <location>
        <begin position="2"/>
        <end position="236"/>
    </location>
</feature>
<name>A0A0A9WLL8_LYGHE</name>
<dbReference type="PANTHER" id="PTHR11439">
    <property type="entry name" value="GAG-POL-RELATED RETROTRANSPOSON"/>
    <property type="match status" value="1"/>
</dbReference>
<protein>
    <submittedName>
        <fullName evidence="2">Copia protein</fullName>
    </submittedName>
</protein>
<dbReference type="Pfam" id="PF07727">
    <property type="entry name" value="RVT_2"/>
    <property type="match status" value="1"/>
</dbReference>
<proteinExistence type="predicted"/>
<feature type="non-terminal residue" evidence="2">
    <location>
        <position position="1"/>
    </location>
</feature>
<evidence type="ECO:0000313" key="2">
    <source>
        <dbReference type="EMBL" id="JAG08634.1"/>
    </source>
</evidence>
<dbReference type="CDD" id="cd09272">
    <property type="entry name" value="RNase_HI_RT_Ty1"/>
    <property type="match status" value="1"/>
</dbReference>
<dbReference type="GO" id="GO:0071897">
    <property type="term" value="P:DNA biosynthetic process"/>
    <property type="evidence" value="ECO:0007669"/>
    <property type="project" value="UniProtKB-ARBA"/>
</dbReference>
<dbReference type="AlphaFoldDB" id="A0A0A9WLL8"/>
<dbReference type="InterPro" id="IPR043502">
    <property type="entry name" value="DNA/RNA_pol_sf"/>
</dbReference>
<evidence type="ECO:0000259" key="1">
    <source>
        <dbReference type="Pfam" id="PF07727"/>
    </source>
</evidence>
<reference evidence="2" key="2">
    <citation type="submission" date="2014-07" db="EMBL/GenBank/DDBJ databases">
        <authorList>
            <person name="Hull J."/>
        </authorList>
    </citation>
    <scope>NUCLEOTIDE SEQUENCE</scope>
</reference>
<accession>A0A0A9WLL8</accession>
<dbReference type="EMBL" id="GBHO01034970">
    <property type="protein sequence ID" value="JAG08634.1"/>
    <property type="molecule type" value="Transcribed_RNA"/>
</dbReference>
<gene>
    <name evidence="2" type="primary">GIP_28</name>
    <name evidence="2" type="ORF">CM83_59244</name>
</gene>
<reference evidence="2" key="1">
    <citation type="journal article" date="2014" name="PLoS ONE">
        <title>Transcriptome-Based Identification of ABC Transporters in the Western Tarnished Plant Bug Lygus hesperus.</title>
        <authorList>
            <person name="Hull J.J."/>
            <person name="Chaney K."/>
            <person name="Geib S.M."/>
            <person name="Fabrick J.A."/>
            <person name="Brent C.S."/>
            <person name="Walsh D."/>
            <person name="Lavine L.C."/>
        </authorList>
    </citation>
    <scope>NUCLEOTIDE SEQUENCE</scope>
</reference>
<dbReference type="SUPFAM" id="SSF56672">
    <property type="entry name" value="DNA/RNA polymerases"/>
    <property type="match status" value="1"/>
</dbReference>